<dbReference type="SUPFAM" id="SSF52540">
    <property type="entry name" value="P-loop containing nucleoside triphosphate hydrolases"/>
    <property type="match status" value="1"/>
</dbReference>
<dbReference type="Pfam" id="PF13087">
    <property type="entry name" value="AAA_12"/>
    <property type="match status" value="1"/>
</dbReference>
<organism evidence="4 5">
    <name type="scientific">Rhizophagus irregularis</name>
    <dbReference type="NCBI Taxonomy" id="588596"/>
    <lineage>
        <taxon>Eukaryota</taxon>
        <taxon>Fungi</taxon>
        <taxon>Fungi incertae sedis</taxon>
        <taxon>Mucoromycota</taxon>
        <taxon>Glomeromycotina</taxon>
        <taxon>Glomeromycetes</taxon>
        <taxon>Glomerales</taxon>
        <taxon>Glomeraceae</taxon>
        <taxon>Rhizophagus</taxon>
    </lineage>
</organism>
<feature type="domain" description="DUF83" evidence="2">
    <location>
        <begin position="127"/>
        <end position="260"/>
    </location>
</feature>
<dbReference type="EMBL" id="LLXL01001009">
    <property type="protein sequence ID" value="PKK67063.1"/>
    <property type="molecule type" value="Genomic_DNA"/>
</dbReference>
<reference evidence="4 5" key="2">
    <citation type="submission" date="2017-10" db="EMBL/GenBank/DDBJ databases">
        <title>Extensive intraspecific genome diversity in a model arbuscular mycorrhizal fungus.</title>
        <authorList>
            <person name="Chen E.C.H."/>
            <person name="Morin E."/>
            <person name="Baudet D."/>
            <person name="Noel J."/>
            <person name="Ndikumana S."/>
            <person name="Charron P."/>
            <person name="St-Onge C."/>
            <person name="Giorgi J."/>
            <person name="Grigoriev I.V."/>
            <person name="Roux C."/>
            <person name="Martin F.M."/>
            <person name="Corradi N."/>
        </authorList>
    </citation>
    <scope>NUCLEOTIDE SEQUENCE [LARGE SCALE GENOMIC DNA]</scope>
    <source>
        <strain evidence="4 5">C2</strain>
    </source>
</reference>
<feature type="compositionally biased region" description="Basic and acidic residues" evidence="1">
    <location>
        <begin position="38"/>
        <end position="53"/>
    </location>
</feature>
<evidence type="ECO:0000256" key="1">
    <source>
        <dbReference type="SAM" id="MobiDB-lite"/>
    </source>
</evidence>
<dbReference type="InterPro" id="IPR022765">
    <property type="entry name" value="Dna2/Cas4_DUF83"/>
</dbReference>
<evidence type="ECO:0000313" key="4">
    <source>
        <dbReference type="EMBL" id="PKK67063.1"/>
    </source>
</evidence>
<dbReference type="VEuPathDB" id="FungiDB:FUN_015103"/>
<dbReference type="VEuPathDB" id="FungiDB:FUN_023581"/>
<proteinExistence type="predicted"/>
<feature type="region of interest" description="Disordered" evidence="1">
    <location>
        <begin position="38"/>
        <end position="58"/>
    </location>
</feature>
<evidence type="ECO:0000259" key="2">
    <source>
        <dbReference type="Pfam" id="PF01930"/>
    </source>
</evidence>
<dbReference type="Pfam" id="PF01930">
    <property type="entry name" value="Cas_Cas4"/>
    <property type="match status" value="1"/>
</dbReference>
<accession>A0A2N1MZI1</accession>
<sequence length="1150" mass="134362">MNVGKNQMKEKKPLAISELSQYYFYNCEKLIRLISDKGNSNKDNGRSNKDKGNSNKLKYKNNGEIKNYKMAIKKRGLDFELKVINELIKKGKDVINCNDDIMIHDLKNAKNDQIFYQMKFDVPDEFYDEMKMDNIKLGAFVPDFIEVKERDYGKKEIIIYDAKASKSTHTSHQFQVASYALLLEFIVKKISGLSISNTGGIFLPSSQSNTPFQLEKFRLDFFLPEVKKFFRNKLPEIINAKTSTWHYNSRCRTCDFVNVCRKDAIGSISMTPYLSLVKAEDLKTFISDRKSGNDDVDIEDVVEVIKELDIRSDNFSSSEKDVNRRIKHIVKYDKRLKSSPYLKAKETNQAQFIKIPTANFPRKTDHNLIITMSLDYSLSRPFAWGICLYCTISGRFIKGHRHTVSISKDKYSLKSFIELMNIFVTKLEESFKYLQENKSRACVFVYSDQEKKVIQDALLEIISMDESNISGEIQQKATSCLFNLFEDSSLLATQNNVTESSTKFPNISKEWKEWRDFPRLIILEHAISENIAIHVPGFYRFIDIWNQLVKPTLKDEYNFKDIEDIELENIFALWVSGRLDPKLNIINKLHSLRTNFVNATLRAYYKLLENSTNYISSILIFTPPIFTLTKFKEFKHNYLGKLCFFKQFEAITECNQNKYDRIRDFMQGEAVYGSKLKFEEFCNSETARFTLLSNNGKELESSLYKSFILVEDNSEAVLKAIQFSDMKYRADYSKSPLLLVDIFKVDDSDLQKKIYLKGTFSTNLKKEIKYRLYKRYYDYNLDRVMDTLTTMDKRNEHESVFMNLLKDPNKWALTEEVEQFKKIKLQMSPSQEEISKKILERRLQIVWGPPQFGPILQATYPTFSLNHFLIFGSILQCLMRKENGNVIHEENLILREGQKHNFGPLTNEKLNSFFQMIYGKDYKISSLKETKLLPSLLFEDPDSRIKRILSPDSAIILVKLMARNKGLRNNPRTLEDKFLQTEVEVVEKIYISINNVEETKKPSLLVVTPSHRQRIAIQLKLKRYPNINLQIIDTTEKMQGKETDIVIACFGFYNLDKTSKKEFVFKINRWNVATSRARSKVIIITTDKMLDPEDIEISINKKMREGRAFLNMIENWVQNNDNNIGEKRKRENIGIIKWTISGDEKKQRND</sequence>
<feature type="domain" description="DNA2/NAM7 helicase-like C-terminal" evidence="3">
    <location>
        <begin position="947"/>
        <end position="1086"/>
    </location>
</feature>
<dbReference type="VEuPathDB" id="FungiDB:RhiirA1_541461"/>
<name>A0A2N1MZI1_9GLOM</name>
<evidence type="ECO:0000313" key="5">
    <source>
        <dbReference type="Proteomes" id="UP000233469"/>
    </source>
</evidence>
<dbReference type="VEuPathDB" id="FungiDB:RhiirFUN_010891"/>
<reference evidence="4 5" key="1">
    <citation type="submission" date="2016-04" db="EMBL/GenBank/DDBJ databases">
        <title>Genome analyses suggest a sexual origin of heterokaryosis in a supposedly ancient asexual fungus.</title>
        <authorList>
            <person name="Ropars J."/>
            <person name="Sedzielewska K."/>
            <person name="Noel J."/>
            <person name="Charron P."/>
            <person name="Farinelli L."/>
            <person name="Marton T."/>
            <person name="Kruger M."/>
            <person name="Pelin A."/>
            <person name="Brachmann A."/>
            <person name="Corradi N."/>
        </authorList>
    </citation>
    <scope>NUCLEOTIDE SEQUENCE [LARGE SCALE GENOMIC DNA]</scope>
    <source>
        <strain evidence="4 5">C2</strain>
    </source>
</reference>
<dbReference type="InterPro" id="IPR011604">
    <property type="entry name" value="PDDEXK-like_dom_sf"/>
</dbReference>
<dbReference type="Proteomes" id="UP000233469">
    <property type="component" value="Unassembled WGS sequence"/>
</dbReference>
<gene>
    <name evidence="4" type="ORF">RhiirC2_867988</name>
</gene>
<evidence type="ECO:0000259" key="3">
    <source>
        <dbReference type="Pfam" id="PF13087"/>
    </source>
</evidence>
<dbReference type="Gene3D" id="3.40.50.300">
    <property type="entry name" value="P-loop containing nucleotide triphosphate hydrolases"/>
    <property type="match status" value="1"/>
</dbReference>
<dbReference type="InterPro" id="IPR041679">
    <property type="entry name" value="DNA2/NAM7-like_C"/>
</dbReference>
<dbReference type="AlphaFoldDB" id="A0A2N1MZI1"/>
<comment type="caution">
    <text evidence="4">The sequence shown here is derived from an EMBL/GenBank/DDBJ whole genome shotgun (WGS) entry which is preliminary data.</text>
</comment>
<dbReference type="Gene3D" id="3.90.320.10">
    <property type="match status" value="1"/>
</dbReference>
<dbReference type="InterPro" id="IPR027417">
    <property type="entry name" value="P-loop_NTPase"/>
</dbReference>
<protein>
    <submittedName>
        <fullName evidence="4">Uncharacterized protein</fullName>
    </submittedName>
</protein>
<dbReference type="VEuPathDB" id="FungiDB:RhiirA1_447044"/>